<keyword evidence="1" id="KW-0472">Membrane</keyword>
<keyword evidence="1" id="KW-1133">Transmembrane helix</keyword>
<evidence type="ECO:0008006" key="4">
    <source>
        <dbReference type="Google" id="ProtNLM"/>
    </source>
</evidence>
<gene>
    <name evidence="2" type="ORF">F0Q45_09890</name>
</gene>
<dbReference type="RefSeq" id="WP_149653787.1">
    <property type="nucleotide sequence ID" value="NZ_VTZN01000046.1"/>
</dbReference>
<keyword evidence="3" id="KW-1185">Reference proteome</keyword>
<organism evidence="2 3">
    <name type="scientific">Mycobacterium simiae</name>
    <name type="common">Mycobacterium habana</name>
    <dbReference type="NCBI Taxonomy" id="1784"/>
    <lineage>
        <taxon>Bacteria</taxon>
        <taxon>Bacillati</taxon>
        <taxon>Actinomycetota</taxon>
        <taxon>Actinomycetes</taxon>
        <taxon>Mycobacteriales</taxon>
        <taxon>Mycobacteriaceae</taxon>
        <taxon>Mycobacterium</taxon>
        <taxon>Mycobacterium simiae complex</taxon>
    </lineage>
</organism>
<dbReference type="EMBL" id="VTZN01000046">
    <property type="protein sequence ID" value="KAA1250423.1"/>
    <property type="molecule type" value="Genomic_DNA"/>
</dbReference>
<evidence type="ECO:0000313" key="3">
    <source>
        <dbReference type="Proteomes" id="UP000324701"/>
    </source>
</evidence>
<name>A0A5B1BSS7_MYCSI</name>
<feature type="transmembrane region" description="Helical" evidence="1">
    <location>
        <begin position="106"/>
        <end position="127"/>
    </location>
</feature>
<evidence type="ECO:0000256" key="1">
    <source>
        <dbReference type="SAM" id="Phobius"/>
    </source>
</evidence>
<proteinExistence type="predicted"/>
<accession>A0A5B1BSS7</accession>
<feature type="transmembrane region" description="Helical" evidence="1">
    <location>
        <begin position="35"/>
        <end position="66"/>
    </location>
</feature>
<dbReference type="AlphaFoldDB" id="A0A5B1BSS7"/>
<evidence type="ECO:0000313" key="2">
    <source>
        <dbReference type="EMBL" id="KAA1250423.1"/>
    </source>
</evidence>
<protein>
    <recommendedName>
        <fullName evidence="4">Integral membrane protein</fullName>
    </recommendedName>
</protein>
<sequence length="128" mass="12441">MVSSAAGVRGPAVVAGIAAASAVAVGAVLRPAASIAVLFSVFAIVVSGPAPVLAALSGLSAAAYLVSRYAVGTSVGVLGSWPTMVAAAGFAFAGLVATSFPLHVPWLPLLAPLAVLAIYVLATRPFIG</sequence>
<reference evidence="2 3" key="1">
    <citation type="submission" date="2019-09" db="EMBL/GenBank/DDBJ databases">
        <title>Report of infection by Mycobacterium simiae a patient suffering from pulmonary tuberculosis.</title>
        <authorList>
            <person name="Mohanty P.S."/>
            <person name="Bansal A.K."/>
            <person name="Singh H."/>
            <person name="Sharma S."/>
            <person name="Patil S.A."/>
            <person name="Upadhaya P."/>
            <person name="Singh P.K."/>
            <person name="Kumar D."/>
            <person name="Kumar S."/>
            <person name="Singh R.K."/>
            <person name="Chaudhary B."/>
        </authorList>
    </citation>
    <scope>NUCLEOTIDE SEQUENCE [LARGE SCALE GENOMIC DNA]</scope>
    <source>
        <strain evidence="2 3">JAL-560-SIM</strain>
    </source>
</reference>
<feature type="transmembrane region" description="Helical" evidence="1">
    <location>
        <begin position="12"/>
        <end position="29"/>
    </location>
</feature>
<feature type="transmembrane region" description="Helical" evidence="1">
    <location>
        <begin position="78"/>
        <end position="100"/>
    </location>
</feature>
<dbReference type="Proteomes" id="UP000324701">
    <property type="component" value="Unassembled WGS sequence"/>
</dbReference>
<keyword evidence="1" id="KW-0812">Transmembrane</keyword>
<comment type="caution">
    <text evidence="2">The sequence shown here is derived from an EMBL/GenBank/DDBJ whole genome shotgun (WGS) entry which is preliminary data.</text>
</comment>